<feature type="transmembrane region" description="Helical" evidence="9">
    <location>
        <begin position="20"/>
        <end position="44"/>
    </location>
</feature>
<dbReference type="KEGG" id="mmad:MMJJ_17490"/>
<feature type="domain" description="ABC transmembrane type-1" evidence="10">
    <location>
        <begin position="68"/>
        <end position="279"/>
    </location>
</feature>
<dbReference type="CDD" id="cd06261">
    <property type="entry name" value="TM_PBP2"/>
    <property type="match status" value="1"/>
</dbReference>
<feature type="transmembrane region" description="Helical" evidence="9">
    <location>
        <begin position="109"/>
        <end position="132"/>
    </location>
</feature>
<evidence type="ECO:0000259" key="10">
    <source>
        <dbReference type="PROSITE" id="PS50928"/>
    </source>
</evidence>
<keyword evidence="7 9" id="KW-1133">Transmembrane helix</keyword>
<dbReference type="NCBIfam" id="TIGR02138">
    <property type="entry name" value="phosphate_pstC"/>
    <property type="match status" value="1"/>
</dbReference>
<dbReference type="EMBL" id="JACDUO010000001">
    <property type="protein sequence ID" value="MBA2863632.1"/>
    <property type="molecule type" value="Genomic_DNA"/>
</dbReference>
<keyword evidence="6 9" id="KW-0812">Transmembrane</keyword>
<evidence type="ECO:0000313" key="16">
    <source>
        <dbReference type="Proteomes" id="UP000590564"/>
    </source>
</evidence>
<keyword evidence="4" id="KW-1003">Cell membrane</keyword>
<feature type="transmembrane region" description="Helical" evidence="9">
    <location>
        <begin position="64"/>
        <end position="97"/>
    </location>
</feature>
<dbReference type="InterPro" id="IPR011864">
    <property type="entry name" value="Phosphate_PstC"/>
</dbReference>
<comment type="subcellular location">
    <subcellularLocation>
        <location evidence="1">Cell membrane</location>
        <topology evidence="1">Multi-pass membrane protein</topology>
    </subcellularLocation>
</comment>
<keyword evidence="3" id="KW-0813">Transport</keyword>
<evidence type="ECO:0000313" key="13">
    <source>
        <dbReference type="EMBL" id="MBB6496362.1"/>
    </source>
</evidence>
<dbReference type="Proteomes" id="UP000239462">
    <property type="component" value="Chromosome"/>
</dbReference>
<evidence type="ECO:0000256" key="8">
    <source>
        <dbReference type="ARBA" id="ARBA00023136"/>
    </source>
</evidence>
<dbReference type="Proteomes" id="UP000567099">
    <property type="component" value="Unassembled WGS sequence"/>
</dbReference>
<dbReference type="PROSITE" id="PS50928">
    <property type="entry name" value="ABC_TM1"/>
    <property type="match status" value="1"/>
</dbReference>
<keyword evidence="5" id="KW-0592">Phosphate transport</keyword>
<evidence type="ECO:0000256" key="1">
    <source>
        <dbReference type="ARBA" id="ARBA00004651"/>
    </source>
</evidence>
<dbReference type="GO" id="GO:0005315">
    <property type="term" value="F:phosphate transmembrane transporter activity"/>
    <property type="evidence" value="ECO:0007669"/>
    <property type="project" value="InterPro"/>
</dbReference>
<dbReference type="GO" id="GO:0035435">
    <property type="term" value="P:phosphate ion transmembrane transport"/>
    <property type="evidence" value="ECO:0007669"/>
    <property type="project" value="InterPro"/>
</dbReference>
<dbReference type="Proteomes" id="UP000590564">
    <property type="component" value="Unassembled WGS sequence"/>
</dbReference>
<evidence type="ECO:0000256" key="4">
    <source>
        <dbReference type="ARBA" id="ARBA00022475"/>
    </source>
</evidence>
<dbReference type="InterPro" id="IPR000515">
    <property type="entry name" value="MetI-like"/>
</dbReference>
<organism evidence="11 14">
    <name type="scientific">Methanococcus maripaludis</name>
    <name type="common">Methanococcus deltae</name>
    <dbReference type="NCBI Taxonomy" id="39152"/>
    <lineage>
        <taxon>Archaea</taxon>
        <taxon>Methanobacteriati</taxon>
        <taxon>Methanobacteriota</taxon>
        <taxon>Methanomada group</taxon>
        <taxon>Methanococci</taxon>
        <taxon>Methanococcales</taxon>
        <taxon>Methanococcaceae</taxon>
        <taxon>Methanococcus</taxon>
    </lineage>
</organism>
<dbReference type="EMBL" id="CP026606">
    <property type="protein sequence ID" value="AVB77120.1"/>
    <property type="molecule type" value="Genomic_DNA"/>
</dbReference>
<evidence type="ECO:0000313" key="12">
    <source>
        <dbReference type="EMBL" id="MBA2863632.1"/>
    </source>
</evidence>
<comment type="similarity">
    <text evidence="2">Belongs to the binding-protein-dependent transport system permease family. CysTW subfamily.</text>
</comment>
<sequence>MHKKNIGESVLENILKLSALLSSVIIFAMVLFLIISSLPVFSAVSPFDFVLGLDWSPNYDAYGIFPMIVGSFLVTILALVFSVPLGVGCAIFLAELAPKKVQNILRPSIEILTAIPSVVYGFVGMVLLVPLIRDVFNTNPGYSWLAASIILGIMIVPTITVLSEDAINSVPQQLKEGSLAMGATRWQTIKKVVLPASLSGILSGVILGMGRAIGETMAVLMVAGNWPLIPKSIFDPVRPLTSHIILNIKEAASGSPIYYAMFATGLVLFVMVLSLNLISHYINKKYKIKWD</sequence>
<evidence type="ECO:0000256" key="5">
    <source>
        <dbReference type="ARBA" id="ARBA00022592"/>
    </source>
</evidence>
<evidence type="ECO:0000313" key="14">
    <source>
        <dbReference type="Proteomes" id="UP000239462"/>
    </source>
</evidence>
<keyword evidence="8 9" id="KW-0472">Membrane</keyword>
<dbReference type="RefSeq" id="WP_104838476.1">
    <property type="nucleotide sequence ID" value="NZ_CP026606.1"/>
</dbReference>
<dbReference type="InterPro" id="IPR035906">
    <property type="entry name" value="MetI-like_sf"/>
</dbReference>
<dbReference type="PANTHER" id="PTHR30425">
    <property type="entry name" value="PHOSPHATE TRANSPORT SYSTEM PERMEASE PROTEIN PST"/>
    <property type="match status" value="1"/>
</dbReference>
<evidence type="ECO:0000256" key="3">
    <source>
        <dbReference type="ARBA" id="ARBA00022448"/>
    </source>
</evidence>
<dbReference type="InterPro" id="IPR051124">
    <property type="entry name" value="Phosphate_Transport_Permease"/>
</dbReference>
<evidence type="ECO:0000256" key="7">
    <source>
        <dbReference type="ARBA" id="ARBA00022989"/>
    </source>
</evidence>
<reference evidence="14" key="1">
    <citation type="journal article" date="2018" name="Genome Announc.">
        <title>Complete Genome Sequence of the Methanococcus maripaludis Type Strain JJ (DSM 2067), a Model for Selenoprotein Synthesis in Archaea.</title>
        <authorList>
            <person name="Poehlein A."/>
            <person name="Heym D."/>
            <person name="Quitzke V."/>
            <person name="Fersch J."/>
            <person name="Daniel R."/>
            <person name="Rother M."/>
        </authorList>
    </citation>
    <scope>NUCLEOTIDE SEQUENCE [LARGE SCALE GENOMIC DNA]</scope>
    <source>
        <strain evidence="14">DSM 2067</strain>
    </source>
</reference>
<dbReference type="PANTHER" id="PTHR30425:SF1">
    <property type="entry name" value="PHOSPHATE TRANSPORT SYSTEM PERMEASE PROTEIN PSTC"/>
    <property type="match status" value="1"/>
</dbReference>
<feature type="transmembrane region" description="Helical" evidence="9">
    <location>
        <begin position="192"/>
        <end position="213"/>
    </location>
</feature>
<evidence type="ECO:0000313" key="15">
    <source>
        <dbReference type="Proteomes" id="UP000567099"/>
    </source>
</evidence>
<feature type="transmembrane region" description="Helical" evidence="9">
    <location>
        <begin position="144"/>
        <end position="162"/>
    </location>
</feature>
<evidence type="ECO:0000256" key="2">
    <source>
        <dbReference type="ARBA" id="ARBA00007069"/>
    </source>
</evidence>
<dbReference type="NCBIfam" id="TIGR00974">
    <property type="entry name" value="3a0107s02c"/>
    <property type="match status" value="1"/>
</dbReference>
<feature type="transmembrane region" description="Helical" evidence="9">
    <location>
        <begin position="257"/>
        <end position="278"/>
    </location>
</feature>
<evidence type="ECO:0000256" key="9">
    <source>
        <dbReference type="SAM" id="Phobius"/>
    </source>
</evidence>
<evidence type="ECO:0000256" key="6">
    <source>
        <dbReference type="ARBA" id="ARBA00022692"/>
    </source>
</evidence>
<dbReference type="Gene3D" id="1.10.3720.10">
    <property type="entry name" value="MetI-like"/>
    <property type="match status" value="1"/>
</dbReference>
<proteinExistence type="inferred from homology"/>
<dbReference type="InterPro" id="IPR005672">
    <property type="entry name" value="Phosphate_PstA"/>
</dbReference>
<gene>
    <name evidence="11" type="primary">pstC</name>
    <name evidence="12" type="ORF">HNP94_000632</name>
    <name evidence="13" type="ORF">HNP96_000383</name>
    <name evidence="11" type="ORF">MMJJ_17490</name>
</gene>
<dbReference type="GeneID" id="36102832"/>
<evidence type="ECO:0000313" key="11">
    <source>
        <dbReference type="EMBL" id="AVB77120.1"/>
    </source>
</evidence>
<dbReference type="AlphaFoldDB" id="A0A2L1CD20"/>
<dbReference type="GO" id="GO:0005886">
    <property type="term" value="C:plasma membrane"/>
    <property type="evidence" value="ECO:0007669"/>
    <property type="project" value="UniProtKB-SubCell"/>
</dbReference>
<name>A0A2L1CD20_METMI</name>
<dbReference type="EMBL" id="JACHED010000001">
    <property type="protein sequence ID" value="MBB6496362.1"/>
    <property type="molecule type" value="Genomic_DNA"/>
</dbReference>
<accession>A0A2L1CD20</accession>
<protein>
    <submittedName>
        <fullName evidence="11 12">Phosphate transport system permease protein</fullName>
    </submittedName>
</protein>
<reference evidence="13 16" key="3">
    <citation type="submission" date="2020-08" db="EMBL/GenBank/DDBJ databases">
        <title>Genomic Encyclopedia of Type Strains, Phase IV (KMG-V): Genome sequencing to study the core and pangenomes of soil and plant-associated prokaryotes.</title>
        <authorList>
            <person name="Whitman W."/>
        </authorList>
    </citation>
    <scope>NUCLEOTIDE SEQUENCE [LARGE SCALE GENOMIC DNA]</scope>
    <source>
        <strain evidence="12 15">C13</strain>
        <strain evidence="13 16">D1</strain>
    </source>
</reference>
<dbReference type="SUPFAM" id="SSF161098">
    <property type="entry name" value="MetI-like"/>
    <property type="match status" value="1"/>
</dbReference>
<dbReference type="Pfam" id="PF00528">
    <property type="entry name" value="BPD_transp_1"/>
    <property type="match status" value="1"/>
</dbReference>
<reference evidence="11" key="2">
    <citation type="submission" date="2018-02" db="EMBL/GenBank/DDBJ databases">
        <title>Complete genome sequence of the Methanococcus maripaludis type strain JJ (DSM 2067), a model for selenoprotein synthesis in Archaea.</title>
        <authorList>
            <person name="Poehlein A."/>
            <person name="Heym D."/>
            <person name="Quitzke V."/>
            <person name="Fersch J."/>
            <person name="Daniel R."/>
            <person name="Rother M."/>
        </authorList>
    </citation>
    <scope>NUCLEOTIDE SEQUENCE [LARGE SCALE GENOMIC DNA]</scope>
    <source>
        <strain evidence="11">DSM 2067</strain>
    </source>
</reference>